<dbReference type="EMBL" id="CP136051">
    <property type="protein sequence ID" value="WOK08230.1"/>
    <property type="molecule type" value="Genomic_DNA"/>
</dbReference>
<evidence type="ECO:0000313" key="9">
    <source>
        <dbReference type="EMBL" id="WOK08230.1"/>
    </source>
</evidence>
<keyword evidence="6" id="KW-0472">Membrane</keyword>
<evidence type="ECO:0000256" key="2">
    <source>
        <dbReference type="ARBA" id="ARBA00007613"/>
    </source>
</evidence>
<keyword evidence="10" id="KW-1185">Reference proteome</keyword>
<evidence type="ECO:0000256" key="4">
    <source>
        <dbReference type="ARBA" id="ARBA00022452"/>
    </source>
</evidence>
<dbReference type="Gene3D" id="1.20.1600.10">
    <property type="entry name" value="Outer membrane efflux proteins (OEP)"/>
    <property type="match status" value="1"/>
</dbReference>
<dbReference type="InterPro" id="IPR051906">
    <property type="entry name" value="TolC-like"/>
</dbReference>
<sequence>MNRKLCVSISLLVFLCIQIKAQDYNFNLQEIIQRAKDQSPAAKQAETQRNNSYWQYRTFKSNYNPQVTLTGNAPGYSNQITGVQQPDGSVVYRTLNQTYSNAALGLQQPIAATGGNISVNTNLFQFHNFIPNPGDPATTWQSTLFNLQLQQPLFAFNPLRWDKKVQPIIYEQSKRSYVEDMEFVSRIAVDRYFGVLTAQINLQIAQFNLANNDTIYQIEQGRYNIGTTSEDKLLQVQLQLLRSRQEVAQAKLDFRNNVLRLRNYIGLNELSSSAEIELTLPEDIPIFDISEEDALRYAKQNRSQYISFERDRLIAEQAVARAKGQRYQVNMAASYGVNGTSSNLSDISANPNNQGIASIQFSVPIVSWGRNKSRLQTALANEQLTQYTIAQEELNFDQEIITQVRQFDMLQLQLEITKTAAEVAQKRYDVAQNRYLIGKIDITNLNIALTEKDTARRSYTDALQAYWRAYYDLRRLTLYDFENKTLLYNPELEQEVTEY</sequence>
<evidence type="ECO:0000313" key="10">
    <source>
        <dbReference type="Proteomes" id="UP001302349"/>
    </source>
</evidence>
<dbReference type="PANTHER" id="PTHR30026:SF20">
    <property type="entry name" value="OUTER MEMBRANE PROTEIN TOLC"/>
    <property type="match status" value="1"/>
</dbReference>
<reference evidence="9 10" key="1">
    <citation type="journal article" date="2023" name="Microbiol. Resour. Announc.">
        <title>Complete Genome Sequence of Imperialibacter roseus strain P4T.</title>
        <authorList>
            <person name="Tizabi D.R."/>
            <person name="Bachvaroff T."/>
            <person name="Hill R.T."/>
        </authorList>
    </citation>
    <scope>NUCLEOTIDE SEQUENCE [LARGE SCALE GENOMIC DNA]</scope>
    <source>
        <strain evidence="9 10">P4T</strain>
    </source>
</reference>
<dbReference type="Pfam" id="PF02321">
    <property type="entry name" value="OEP"/>
    <property type="match status" value="2"/>
</dbReference>
<comment type="similarity">
    <text evidence="2">Belongs to the outer membrane factor (OMF) (TC 1.B.17) family.</text>
</comment>
<accession>A0ABZ0IWD5</accession>
<dbReference type="InterPro" id="IPR003423">
    <property type="entry name" value="OMP_efflux"/>
</dbReference>
<protein>
    <submittedName>
        <fullName evidence="9">TolC family protein</fullName>
    </submittedName>
</protein>
<gene>
    <name evidence="9" type="ORF">RT717_06220</name>
</gene>
<keyword evidence="5" id="KW-0812">Transmembrane</keyword>
<evidence type="ECO:0000256" key="3">
    <source>
        <dbReference type="ARBA" id="ARBA00022448"/>
    </source>
</evidence>
<organism evidence="9 10">
    <name type="scientific">Imperialibacter roseus</name>
    <dbReference type="NCBI Taxonomy" id="1324217"/>
    <lineage>
        <taxon>Bacteria</taxon>
        <taxon>Pseudomonadati</taxon>
        <taxon>Bacteroidota</taxon>
        <taxon>Cytophagia</taxon>
        <taxon>Cytophagales</taxon>
        <taxon>Flammeovirgaceae</taxon>
        <taxon>Imperialibacter</taxon>
    </lineage>
</organism>
<keyword evidence="8" id="KW-0732">Signal</keyword>
<comment type="subcellular location">
    <subcellularLocation>
        <location evidence="1">Cell outer membrane</location>
    </subcellularLocation>
</comment>
<evidence type="ECO:0000256" key="6">
    <source>
        <dbReference type="ARBA" id="ARBA00023136"/>
    </source>
</evidence>
<feature type="chain" id="PRO_5045073070" evidence="8">
    <location>
        <begin position="22"/>
        <end position="499"/>
    </location>
</feature>
<name>A0ABZ0IWD5_9BACT</name>
<keyword evidence="3" id="KW-0813">Transport</keyword>
<evidence type="ECO:0000256" key="5">
    <source>
        <dbReference type="ARBA" id="ARBA00022692"/>
    </source>
</evidence>
<evidence type="ECO:0000256" key="7">
    <source>
        <dbReference type="ARBA" id="ARBA00023237"/>
    </source>
</evidence>
<dbReference type="SUPFAM" id="SSF56954">
    <property type="entry name" value="Outer membrane efflux proteins (OEP)"/>
    <property type="match status" value="1"/>
</dbReference>
<dbReference type="Proteomes" id="UP001302349">
    <property type="component" value="Chromosome"/>
</dbReference>
<keyword evidence="4" id="KW-1134">Transmembrane beta strand</keyword>
<dbReference type="RefSeq" id="WP_317490874.1">
    <property type="nucleotide sequence ID" value="NZ_CP136051.1"/>
</dbReference>
<proteinExistence type="inferred from homology"/>
<keyword evidence="7" id="KW-0998">Cell outer membrane</keyword>
<dbReference type="PANTHER" id="PTHR30026">
    <property type="entry name" value="OUTER MEMBRANE PROTEIN TOLC"/>
    <property type="match status" value="1"/>
</dbReference>
<feature type="signal peptide" evidence="8">
    <location>
        <begin position="1"/>
        <end position="21"/>
    </location>
</feature>
<evidence type="ECO:0000256" key="1">
    <source>
        <dbReference type="ARBA" id="ARBA00004442"/>
    </source>
</evidence>
<evidence type="ECO:0000256" key="8">
    <source>
        <dbReference type="SAM" id="SignalP"/>
    </source>
</evidence>